<dbReference type="Pfam" id="PF13193">
    <property type="entry name" value="AMP-binding_C"/>
    <property type="match status" value="3"/>
</dbReference>
<keyword evidence="3" id="KW-0597">Phosphoprotein</keyword>
<dbReference type="Gene3D" id="3.30.559.30">
    <property type="entry name" value="Nonribosomal peptide synthetase, condensation domain"/>
    <property type="match status" value="4"/>
</dbReference>
<dbReference type="NCBIfam" id="TIGR01720">
    <property type="entry name" value="NRPS-para261"/>
    <property type="match status" value="2"/>
</dbReference>
<reference evidence="8 9" key="1">
    <citation type="journal article" date="2017" name="Chemistry">
        <title>Isolation, Biosynthesis and Chemical Modifications of Rubterolones A-F: Rare Tropolone Alkaloids from Actinomadura sp. 5-2.</title>
        <authorList>
            <person name="Guo H."/>
            <person name="Benndorf R."/>
            <person name="Leichnitz D."/>
            <person name="Klassen J.L."/>
            <person name="Vollmers J."/>
            <person name="Gorls H."/>
            <person name="Steinacker M."/>
            <person name="Weigel C."/>
            <person name="Dahse H.M."/>
            <person name="Kaster A.K."/>
            <person name="de Beer Z.W."/>
            <person name="Poulsen M."/>
            <person name="Beemelmanns C."/>
        </authorList>
    </citation>
    <scope>NUCLEOTIDE SEQUENCE [LARGE SCALE GENOMIC DNA]</scope>
    <source>
        <strain evidence="8 9">5-2</strain>
    </source>
</reference>
<feature type="domain" description="Carrier" evidence="7">
    <location>
        <begin position="1899"/>
        <end position="1974"/>
    </location>
</feature>
<dbReference type="SUPFAM" id="SSF56801">
    <property type="entry name" value="Acetyl-CoA synthetase-like"/>
    <property type="match status" value="3"/>
</dbReference>
<dbReference type="GO" id="GO:0043041">
    <property type="term" value="P:amino acid activation for nonribosomal peptide biosynthetic process"/>
    <property type="evidence" value="ECO:0007669"/>
    <property type="project" value="TreeGrafter"/>
</dbReference>
<dbReference type="FunFam" id="1.10.1200.10:FF:000005">
    <property type="entry name" value="Nonribosomal peptide synthetase 1"/>
    <property type="match status" value="2"/>
</dbReference>
<dbReference type="Gene3D" id="3.30.300.30">
    <property type="match status" value="3"/>
</dbReference>
<feature type="domain" description="Carrier" evidence="7">
    <location>
        <begin position="2966"/>
        <end position="3040"/>
    </location>
</feature>
<keyword evidence="2" id="KW-0596">Phosphopantetheine</keyword>
<dbReference type="CDD" id="cd19543">
    <property type="entry name" value="DCL_NRPS"/>
    <property type="match status" value="1"/>
</dbReference>
<dbReference type="InterPro" id="IPR009081">
    <property type="entry name" value="PP-bd_ACP"/>
</dbReference>
<evidence type="ECO:0000256" key="5">
    <source>
        <dbReference type="ARBA" id="ARBA00023194"/>
    </source>
</evidence>
<dbReference type="Proteomes" id="UP000242367">
    <property type="component" value="Unassembled WGS sequence"/>
</dbReference>
<dbReference type="InterPro" id="IPR020806">
    <property type="entry name" value="PKS_PP-bd"/>
</dbReference>
<dbReference type="SMART" id="SM00823">
    <property type="entry name" value="PKS_PP"/>
    <property type="match status" value="3"/>
</dbReference>
<feature type="domain" description="Carrier" evidence="7">
    <location>
        <begin position="476"/>
        <end position="550"/>
    </location>
</feature>
<dbReference type="PANTHER" id="PTHR45527">
    <property type="entry name" value="NONRIBOSOMAL PEPTIDE SYNTHETASE"/>
    <property type="match status" value="1"/>
</dbReference>
<name>A0A2P4UJ12_9ACTN</name>
<dbReference type="InterPro" id="IPR010060">
    <property type="entry name" value="NRPS_synth"/>
</dbReference>
<dbReference type="GO" id="GO:0017000">
    <property type="term" value="P:antibiotic biosynthetic process"/>
    <property type="evidence" value="ECO:0007669"/>
    <property type="project" value="UniProtKB-KW"/>
</dbReference>
<evidence type="ECO:0000256" key="4">
    <source>
        <dbReference type="ARBA" id="ARBA00022737"/>
    </source>
</evidence>
<dbReference type="CDD" id="cd12117">
    <property type="entry name" value="A_NRPS_Srf_like"/>
    <property type="match status" value="1"/>
</dbReference>
<feature type="region of interest" description="Disordered" evidence="6">
    <location>
        <begin position="2050"/>
        <end position="2084"/>
    </location>
</feature>
<dbReference type="CDD" id="cd05930">
    <property type="entry name" value="A_NRPS"/>
    <property type="match status" value="2"/>
</dbReference>
<evidence type="ECO:0000256" key="2">
    <source>
        <dbReference type="ARBA" id="ARBA00022450"/>
    </source>
</evidence>
<dbReference type="SUPFAM" id="SSF47336">
    <property type="entry name" value="ACP-like"/>
    <property type="match status" value="3"/>
</dbReference>
<evidence type="ECO:0000259" key="7">
    <source>
        <dbReference type="PROSITE" id="PS50075"/>
    </source>
</evidence>
<dbReference type="InterPro" id="IPR001242">
    <property type="entry name" value="Condensation_dom"/>
</dbReference>
<dbReference type="InterPro" id="IPR006162">
    <property type="entry name" value="Ppantetheine_attach_site"/>
</dbReference>
<comment type="cofactor">
    <cofactor evidence="1">
        <name>pantetheine 4'-phosphate</name>
        <dbReference type="ChEBI" id="CHEBI:47942"/>
    </cofactor>
</comment>
<dbReference type="PROSITE" id="PS50075">
    <property type="entry name" value="CARRIER"/>
    <property type="match status" value="3"/>
</dbReference>
<organism evidence="8 9">
    <name type="scientific">Actinomadura rubteroloni</name>
    <dbReference type="NCBI Taxonomy" id="1926885"/>
    <lineage>
        <taxon>Bacteria</taxon>
        <taxon>Bacillati</taxon>
        <taxon>Actinomycetota</taxon>
        <taxon>Actinomycetes</taxon>
        <taxon>Streptosporangiales</taxon>
        <taxon>Thermomonosporaceae</taxon>
        <taxon>Actinomadura</taxon>
    </lineage>
</organism>
<dbReference type="NCBIfam" id="TIGR01733">
    <property type="entry name" value="AA-adenyl-dom"/>
    <property type="match status" value="1"/>
</dbReference>
<dbReference type="Gene3D" id="3.40.50.12780">
    <property type="entry name" value="N-terminal domain of ligase-like"/>
    <property type="match status" value="3"/>
</dbReference>
<dbReference type="GO" id="GO:0044550">
    <property type="term" value="P:secondary metabolite biosynthetic process"/>
    <property type="evidence" value="ECO:0007669"/>
    <property type="project" value="TreeGrafter"/>
</dbReference>
<keyword evidence="9" id="KW-1185">Reference proteome</keyword>
<dbReference type="Gene3D" id="3.30.559.10">
    <property type="entry name" value="Chloramphenicol acetyltransferase-like domain"/>
    <property type="match status" value="6"/>
</dbReference>
<dbReference type="InterPro" id="IPR042099">
    <property type="entry name" value="ANL_N_sf"/>
</dbReference>
<dbReference type="InterPro" id="IPR036736">
    <property type="entry name" value="ACP-like_sf"/>
</dbReference>
<dbReference type="NCBIfam" id="NF003417">
    <property type="entry name" value="PRK04813.1"/>
    <property type="match status" value="5"/>
</dbReference>
<evidence type="ECO:0000256" key="3">
    <source>
        <dbReference type="ARBA" id="ARBA00022553"/>
    </source>
</evidence>
<gene>
    <name evidence="8" type="primary">lgrB_1</name>
    <name evidence="8" type="ORF">BTM25_36390</name>
</gene>
<evidence type="ECO:0000256" key="6">
    <source>
        <dbReference type="SAM" id="MobiDB-lite"/>
    </source>
</evidence>
<dbReference type="InterPro" id="IPR020845">
    <property type="entry name" value="AMP-binding_CS"/>
</dbReference>
<accession>A0A2P4UJ12</accession>
<evidence type="ECO:0000313" key="9">
    <source>
        <dbReference type="Proteomes" id="UP000242367"/>
    </source>
</evidence>
<keyword evidence="5" id="KW-0045">Antibiotic biosynthesis</keyword>
<dbReference type="PROSITE" id="PS00012">
    <property type="entry name" value="PHOSPHOPANTETHEINE"/>
    <property type="match status" value="2"/>
</dbReference>
<dbReference type="GO" id="GO:0003824">
    <property type="term" value="F:catalytic activity"/>
    <property type="evidence" value="ECO:0007669"/>
    <property type="project" value="InterPro"/>
</dbReference>
<dbReference type="Pfam" id="PF00501">
    <property type="entry name" value="AMP-binding"/>
    <property type="match status" value="5"/>
</dbReference>
<dbReference type="Pfam" id="PF00668">
    <property type="entry name" value="Condensation"/>
    <property type="match status" value="5"/>
</dbReference>
<proteinExistence type="predicted"/>
<dbReference type="FunFam" id="3.40.50.12780:FF:000012">
    <property type="entry name" value="Non-ribosomal peptide synthetase"/>
    <property type="match status" value="1"/>
</dbReference>
<comment type="caution">
    <text evidence="8">The sequence shown here is derived from an EMBL/GenBank/DDBJ whole genome shotgun (WGS) entry which is preliminary data.</text>
</comment>
<dbReference type="SUPFAM" id="SSF52777">
    <property type="entry name" value="CoA-dependent acyltransferases"/>
    <property type="match status" value="8"/>
</dbReference>
<dbReference type="EMBL" id="MTBP01000002">
    <property type="protein sequence ID" value="POM24998.1"/>
    <property type="molecule type" value="Genomic_DNA"/>
</dbReference>
<keyword evidence="4" id="KW-0677">Repeat</keyword>
<dbReference type="GO" id="GO:0008610">
    <property type="term" value="P:lipid biosynthetic process"/>
    <property type="evidence" value="ECO:0007669"/>
    <property type="project" value="UniProtKB-ARBA"/>
</dbReference>
<dbReference type="PANTHER" id="PTHR45527:SF1">
    <property type="entry name" value="FATTY ACID SYNTHASE"/>
    <property type="match status" value="1"/>
</dbReference>
<dbReference type="Gene3D" id="1.10.1200.10">
    <property type="entry name" value="ACP-like"/>
    <property type="match status" value="3"/>
</dbReference>
<sequence length="3480" mass="363774">MLEGAPPAATLVALVADRARCAPDAPAVVDDDRTLTYAALDAASGRLSGGLAARGVRRGDRVGVVLDRSADLVAVLLGVMRAGAAYVPVDPAWPAARRERVLADVACTITSADLSGAGDDPDLGPDDVAYVMYTSGSTGEPKGVAVTQGALAELATAACWGDIGRGRVLFHAPHAFDASVLELWVPLANGGTVVVAPDGPIDAERLRRVIRAHDVTAVHLTAGLFGALAAEDTGVLAGLADVLTGGDVVAPGAVAAVRRAFPELTVRHLYGPTEATLCATTHRIGPGDAAPDALPIGAPRDGAGVHLLDDRLRPVPDGTVGELYIAGPCLARGYDGRPALTAERFVANPFGTGRLYRTGDLARRSDGLLYFAGRADEQVKIRGFRVEPGEIEAVLAAHPDVERVAVVARGERARLVAYPVPASVDAAALTAYARERLPEYMVPAAVVPLDALPLTRNGKLDRAALPEPSGPAAGRAPATPAEETFCGLFAALLGAAEVGADTSFFALGGDSILSMSLVARARRAGYAVTTRQVFRLRTPAALAAGATVLDGAAEHDTATGEAPPTPVLLELMERAGDLAHAPGFYQSALVTVPSGLDLDVLRGALHALAAHHGVLRARTAPSGGLLVPDGPDAEISVRRADPAADVAACVDPRAGAMIDAVWFEGDPGRLLLTIAHVAVDGVSWRVLLPDLAEAYEALAAGRAPALEPVPTAFPTWARSLAAEAARRRPELPEWKRILAGPDHAPVAAPDPAIDRYAGTGKITVTVPARTAAALLADVPAAFHAGVDEVLLTALAAALAPGGPLLVDVEGHGRADAVSRTVGWFTEIHPVRLDLGGLDPADVRAGHAAAGRALKRVKEQVRAVPGDGLGFGLLRHLEAAAELAALPRPRIGFNYLGRFGGTGAWRPAGTHWFAEGIDGRVPVMHALEAEALVQDDALTLTLSYVRRLVTDEAAEQIASGWTAALDGLVAHTARRGGGHTPADFPLVALDQRRIEELEAAVPGLADVLPLSPLQEGLLFHAIYDDDATDVYVEQLAVDLAGPLDSGALRAAWQTVLDRHASLRAGFRETADRPVQVVAGRVAVPWREAVADAAGADRLADEERARRFDVTRPPLLRVLLVRIGDAWRMTVTMHHIVMDGWSLPVLLRELWTAYRGEPLGPVTPYRDYLEWLARQDAVAAREAWRDALAGIDEPTLVAPGRQDTPGLSGKVHFRPDDRLTAALDALARTRGLTRGTILQGVWGLLVGKLTGRGDAVFGLTVAGRPAELPGMADMLGLFINTVPAVVRLDPARPFADLLADLQDRQAALADHQHLGLTEIQRAAGSGAVFDTLLTLENYAGVRAESGPPEVTGTRVREDTHYPLGLSMPPGGGLRISYRPDAFDHDFALALAGRVLRVLEQVAADPDVPAGRIEIVDGGERRRLLAEWNATDRALPARTLPDLFRAQAARTPDAPAVAGAWTYAELDAVSDRVAGALAARGVRRGDLVGVLMERSPDLVAVLLGIVKAGAAYVPADTGWPSARVDAVLGGTKLVLTERPSGDAVPPVPVGPDDAAYVMFTSGSTGTPKGVVAAHGAVAALAADSCWSAAARGRVLLHAPHAFDASTYELWVPLVHGGTVAVGPPGRVDAAALERLIGAHALTAVHVTAGLFGVLADETPGCLSGVAEVLTGGDVVASGAVARVLEACPDVTVRHLYGPTETTLCATTHGLEPGGVVPAVLPIGRPRDNTRVYVLDPFLRPVPAGVTGELYIAGLGVARGYLDRPALTAERFVADPFGGGRMYRTGDRARWTRDGVLVFGGRADAQVKIRGYRVEPGEVEAVLAGHPAVRRAVVVVRDAKLYGYVVADAPGAALRDFAAERLPEYMVPAAVTVLDALPVTANGKVDRAALPVPGERPGRGGRGPATPVEAVLCGLFAEILGLDGVGADDSFFDLGGDSLSAMRLTARIRAALGLEIGIGELFTAPTVAEVAELAGRATGGTRAAVTRRERPEILPPSFAQRRMWFLNRLEQTQDDVDAVYNLPLALRMTGELDVAALEAALGDVADRHESLRTIFPDQPTPTDLPGFPDQPTPTDLPGFPDQPTPTDLPGFPETDDGPRQLVLPSRPVLTVRSVPDLDAAVRDEGGRRFALAAEPPLRATLFVQGPDEHVLLLVAHHIAVDGWSMGVLGRDLGTAYAARLAGRAPEWEPLPVQYADYALWQRDVLDDAVLDAQLAHWRRVLAGAPAELALPTDRPRPAASTLRGGSVPLRVGADTHAALTGLARDRRATMFMVAHAALAALLTRMGAGDDLPIGTAIAGRGDPALDGLIGFFVNTLVLRTDLSGNPTFAQLLDRVRDADLAAYAHQDLPFERLVEDLNPERSLARNPLFQVMLSVENVPREAGAWELPGLDVRALPRRTDEPVEFDLSVTLTERHDAGAPAGFDGLFQYAADLFDAATAEGLARRLVAVLDQAAADPHRPIGELAVLDAAERARILTGWNATDATVSPATWPELFAAHVARTPDAVAVRSGGDALTYAELDDRSARLAGHLRSLGVGPETVVALCLPRGVDWPVAQLAVWRAGGAFVPLDPEHPAERLAHIVADSGAALVIGTGDTLGPFDAPTTTPDVLGPPLRADVRPGQLAYVIYTSGSTGRPKGVAIEHRGLVNLATALRPALGVAPGTVALQFASFGFDAAVLDVAVVLGGGGTLAVATAEERAEPDALAAMIRSAGVSVASVVPSLLGVLDPDAVPGVRRWVLGAELLTADLAARWTARSTVWNTYGPTEGTVIATSGPVDAGITAEDRPPAVGRPLTNTRLYVLDEKLRPVPPGVVGELYLTGVGLARGYAGRPDLTAERFVACPFRPGGARMYRTGDRARWTAGGELLFAGRADEQVKIRGFRVEPGEVASVLAAHPDVAQAAVVVQDGRLVAYTVGGGADALRAHVAARVPDYMVPSAFVALDALPLTVNGKLDRAALPVPSAASAEDAREPATPAEELLCGLFADVLGLERVGPDDSFFALGGDSILSMALVARARRSGLVLGVREVFRRRTPAALAAVATALTDPAAADVPATGAVPLTPVMRELLAGPDAERAVQSAVLAVPADLDAGRLADALRAVIDHHDVLRARLEGDALVVLPSGAPFALGAGVALDGPLLGAALSPGRLELVAHHLVIDGVSWQILLPDLRAAYEGRPLEATGTSFRHWARALADQAADRVAELPDWIRLLDGPSLRITDAPVTPGPARETAATLDAATTEALLTRVTAAFHAGMDEILLAALTAALTETWRRRGRDTSGGLLVDVERHGREPLAEGMDLSRTVGWFTAVHPVRLDAGALDLAAVRAGGPDAGTLVKRVKEQVRAVPGDGLGFGLLRRVHPGTGPVLAALPAPGIAFNYLGRTPAAASGDWRRLGERAAGDVPVRHALDVMARITDGPVLTLTLASPPGALDPADAREIADGWAAALTGLAAHTGGGHTPSDFLLSTLDQHEIDLLEADLADEGGPR</sequence>
<dbReference type="InterPro" id="IPR023213">
    <property type="entry name" value="CAT-like_dom_sf"/>
</dbReference>
<dbReference type="GO" id="GO:0005737">
    <property type="term" value="C:cytoplasm"/>
    <property type="evidence" value="ECO:0007669"/>
    <property type="project" value="TreeGrafter"/>
</dbReference>
<dbReference type="Pfam" id="PF00550">
    <property type="entry name" value="PP-binding"/>
    <property type="match status" value="3"/>
</dbReference>
<dbReference type="CDD" id="cd19540">
    <property type="entry name" value="LCL_NRPS-like"/>
    <property type="match status" value="1"/>
</dbReference>
<evidence type="ECO:0000313" key="8">
    <source>
        <dbReference type="EMBL" id="POM24998.1"/>
    </source>
</evidence>
<dbReference type="InterPro" id="IPR045851">
    <property type="entry name" value="AMP-bd_C_sf"/>
</dbReference>
<dbReference type="InterPro" id="IPR000873">
    <property type="entry name" value="AMP-dep_synth/lig_dom"/>
</dbReference>
<dbReference type="InterPro" id="IPR010071">
    <property type="entry name" value="AA_adenyl_dom"/>
</dbReference>
<dbReference type="InterPro" id="IPR025110">
    <property type="entry name" value="AMP-bd_C"/>
</dbReference>
<dbReference type="GO" id="GO:0031177">
    <property type="term" value="F:phosphopantetheine binding"/>
    <property type="evidence" value="ECO:0007669"/>
    <property type="project" value="InterPro"/>
</dbReference>
<dbReference type="RefSeq" id="WP_103564055.1">
    <property type="nucleotide sequence ID" value="NZ_MTBP01000002.1"/>
</dbReference>
<evidence type="ECO:0000256" key="1">
    <source>
        <dbReference type="ARBA" id="ARBA00001957"/>
    </source>
</evidence>
<protein>
    <submittedName>
        <fullName evidence="8">Linear gramicidin synthase subunit B</fullName>
    </submittedName>
</protein>
<dbReference type="FunFam" id="2.30.38.10:FF:000001">
    <property type="entry name" value="Non-ribosomal peptide synthetase PvdI"/>
    <property type="match status" value="2"/>
</dbReference>
<dbReference type="PROSITE" id="PS00455">
    <property type="entry name" value="AMP_BINDING"/>
    <property type="match status" value="3"/>
</dbReference>